<dbReference type="GO" id="GO:0045144">
    <property type="term" value="P:meiotic sister chromatid segregation"/>
    <property type="evidence" value="ECO:0007669"/>
    <property type="project" value="InterPro"/>
</dbReference>
<organism evidence="6 7">
    <name type="scientific">Carya illinoinensis</name>
    <name type="common">Pecan</name>
    <dbReference type="NCBI Taxonomy" id="32201"/>
    <lineage>
        <taxon>Eukaryota</taxon>
        <taxon>Viridiplantae</taxon>
        <taxon>Streptophyta</taxon>
        <taxon>Embryophyta</taxon>
        <taxon>Tracheophyta</taxon>
        <taxon>Spermatophyta</taxon>
        <taxon>Magnoliopsida</taxon>
        <taxon>eudicotyledons</taxon>
        <taxon>Gunneridae</taxon>
        <taxon>Pentapetalae</taxon>
        <taxon>rosids</taxon>
        <taxon>fabids</taxon>
        <taxon>Fagales</taxon>
        <taxon>Juglandaceae</taxon>
        <taxon>Carya</taxon>
    </lineage>
</organism>
<dbReference type="PANTHER" id="PTHR34373">
    <property type="entry name" value="SHUGOSHIN 2"/>
    <property type="match status" value="1"/>
</dbReference>
<dbReference type="InterPro" id="IPR044693">
    <property type="entry name" value="SGO_plant"/>
</dbReference>
<evidence type="ECO:0000256" key="1">
    <source>
        <dbReference type="ARBA" id="ARBA00010845"/>
    </source>
</evidence>
<feature type="region of interest" description="Disordered" evidence="4">
    <location>
        <begin position="293"/>
        <end position="347"/>
    </location>
</feature>
<feature type="compositionally biased region" description="Basic and acidic residues" evidence="4">
    <location>
        <begin position="155"/>
        <end position="169"/>
    </location>
</feature>
<name>A0A922KBN1_CARIL</name>
<reference evidence="6" key="1">
    <citation type="submission" date="2021-01" db="EMBL/GenBank/DDBJ databases">
        <authorList>
            <person name="Lovell J.T."/>
            <person name="Bentley N."/>
            <person name="Bhattarai G."/>
            <person name="Jenkins J.W."/>
            <person name="Sreedasyam A."/>
            <person name="Alarcon Y."/>
            <person name="Bock C."/>
            <person name="Boston L."/>
            <person name="Carlson J."/>
            <person name="Cervantes K."/>
            <person name="Clermont K."/>
            <person name="Krom N."/>
            <person name="Kubenka K."/>
            <person name="Mamidi S."/>
            <person name="Mattison C."/>
            <person name="Monteros M."/>
            <person name="Pisani C."/>
            <person name="Plott C."/>
            <person name="Rajasekar S."/>
            <person name="Rhein H.S."/>
            <person name="Rohla C."/>
            <person name="Song M."/>
            <person name="Hilaire R.S."/>
            <person name="Shu S."/>
            <person name="Wells L."/>
            <person name="Wang X."/>
            <person name="Webber J."/>
            <person name="Heerema R.J."/>
            <person name="Klein P."/>
            <person name="Conner P."/>
            <person name="Grauke L."/>
            <person name="Grimwood J."/>
            <person name="Schmutz J."/>
            <person name="Randall J.J."/>
        </authorList>
    </citation>
    <scope>NUCLEOTIDE SEQUENCE</scope>
    <source>
        <tissue evidence="6">Leaf</tissue>
    </source>
</reference>
<sequence length="347" mass="39573">MDGDIILDLENCVAGDGNAKGMVKGPKIGSAPRKRLADITNLQQQQQLKAVNQDVKQLTISLTTKEYIEKLRKENMTLMKLLVERNVIELQKLRINLLKVQQQNLQLAQANSQMLAELNSGKDRLKALQHELGCKNGLLKARKLDLEVGTTKRDEAGELSQADRRDTKPCHTNRRRQSKRQSLAPTTVNQVHAKETVEIKSRNLRRRSTRLKTEEPEPTEDMFEIDDASGPTSLRPVHPKENIGNKRHCLRRQSARFKSEEPEQAEDLFEIEDAKFPVSPVVDDLVHDIGRTRSGLSAKKEDEGNTSHRFEAQQMRRSSVGRPLRRAAEKVQSYKETPINVKMRRQE</sequence>
<accession>A0A922KBN1</accession>
<evidence type="ECO:0000259" key="5">
    <source>
        <dbReference type="Pfam" id="PF07557"/>
    </source>
</evidence>
<feature type="coiled-coil region" evidence="3">
    <location>
        <begin position="90"/>
        <end position="131"/>
    </location>
</feature>
<keyword evidence="2" id="KW-0159">Chromosome partition</keyword>
<dbReference type="GO" id="GO:0034090">
    <property type="term" value="P:maintenance of meiotic sister chromatid cohesion"/>
    <property type="evidence" value="ECO:0007669"/>
    <property type="project" value="InterPro"/>
</dbReference>
<protein>
    <recommendedName>
        <fullName evidence="5">Shugoshin C-terminal domain-containing protein</fullName>
    </recommendedName>
</protein>
<dbReference type="PANTHER" id="PTHR34373:SF9">
    <property type="entry name" value="SHUGOSHIN 2"/>
    <property type="match status" value="1"/>
</dbReference>
<feature type="region of interest" description="Disordered" evidence="4">
    <location>
        <begin position="155"/>
        <end position="242"/>
    </location>
</feature>
<dbReference type="InterPro" id="IPR011515">
    <property type="entry name" value="Shugoshin_C"/>
</dbReference>
<dbReference type="Pfam" id="PF07557">
    <property type="entry name" value="Shugoshin_C"/>
    <property type="match status" value="1"/>
</dbReference>
<feature type="domain" description="Shugoshin C-terminal" evidence="5">
    <location>
        <begin position="321"/>
        <end position="345"/>
    </location>
</feature>
<feature type="compositionally biased region" description="Basic and acidic residues" evidence="4">
    <location>
        <begin position="298"/>
        <end position="311"/>
    </location>
</feature>
<comment type="similarity">
    <text evidence="1">Belongs to the shugoshin family.</text>
</comment>
<dbReference type="GO" id="GO:0005634">
    <property type="term" value="C:nucleus"/>
    <property type="evidence" value="ECO:0007669"/>
    <property type="project" value="InterPro"/>
</dbReference>
<dbReference type="Proteomes" id="UP000811246">
    <property type="component" value="Chromosome 1"/>
</dbReference>
<keyword evidence="3" id="KW-0175">Coiled coil</keyword>
<dbReference type="AlphaFoldDB" id="A0A922KBN1"/>
<evidence type="ECO:0000256" key="3">
    <source>
        <dbReference type="SAM" id="Coils"/>
    </source>
</evidence>
<evidence type="ECO:0000313" key="7">
    <source>
        <dbReference type="Proteomes" id="UP000811246"/>
    </source>
</evidence>
<evidence type="ECO:0000256" key="4">
    <source>
        <dbReference type="SAM" id="MobiDB-lite"/>
    </source>
</evidence>
<comment type="caution">
    <text evidence="6">The sequence shown here is derived from an EMBL/GenBank/DDBJ whole genome shotgun (WGS) entry which is preliminary data.</text>
</comment>
<dbReference type="GO" id="GO:0000775">
    <property type="term" value="C:chromosome, centromeric region"/>
    <property type="evidence" value="ECO:0007669"/>
    <property type="project" value="InterPro"/>
</dbReference>
<feature type="compositionally biased region" description="Acidic residues" evidence="4">
    <location>
        <begin position="216"/>
        <end position="227"/>
    </location>
</feature>
<dbReference type="EMBL" id="CM031825">
    <property type="protein sequence ID" value="KAG6734349.1"/>
    <property type="molecule type" value="Genomic_DNA"/>
</dbReference>
<evidence type="ECO:0000256" key="2">
    <source>
        <dbReference type="ARBA" id="ARBA00022829"/>
    </source>
</evidence>
<gene>
    <name evidence="6" type="ORF">I3842_01G268600</name>
</gene>
<feature type="compositionally biased region" description="Basic and acidic residues" evidence="4">
    <location>
        <begin position="192"/>
        <end position="201"/>
    </location>
</feature>
<evidence type="ECO:0000313" key="6">
    <source>
        <dbReference type="EMBL" id="KAG6734349.1"/>
    </source>
</evidence>
<proteinExistence type="inferred from homology"/>
<feature type="compositionally biased region" description="Polar residues" evidence="4">
    <location>
        <begin position="180"/>
        <end position="190"/>
    </location>
</feature>